<comment type="caution">
    <text evidence="5">The sequence shown here is derived from an EMBL/GenBank/DDBJ whole genome shotgun (WGS) entry which is preliminary data.</text>
</comment>
<feature type="repeat" description="WD" evidence="3">
    <location>
        <begin position="603"/>
        <end position="638"/>
    </location>
</feature>
<dbReference type="InterPro" id="IPR001680">
    <property type="entry name" value="WD40_rpt"/>
</dbReference>
<evidence type="ECO:0000313" key="6">
    <source>
        <dbReference type="Proteomes" id="UP000826656"/>
    </source>
</evidence>
<accession>A0ABQ7VTS1</accession>
<reference evidence="5 6" key="1">
    <citation type="journal article" date="2021" name="bioRxiv">
        <title>Chromosome-scale and haplotype-resolved genome assembly of a tetraploid potato cultivar.</title>
        <authorList>
            <person name="Sun H."/>
            <person name="Jiao W.-B."/>
            <person name="Krause K."/>
            <person name="Campoy J.A."/>
            <person name="Goel M."/>
            <person name="Folz-Donahue K."/>
            <person name="Kukat C."/>
            <person name="Huettel B."/>
            <person name="Schneeberger K."/>
        </authorList>
    </citation>
    <scope>NUCLEOTIDE SEQUENCE [LARGE SCALE GENOMIC DNA]</scope>
    <source>
        <strain evidence="5">SolTubOtavaFocal</strain>
        <tissue evidence="5">Leaves</tissue>
    </source>
</reference>
<feature type="domain" description="DWD hypersensitive to UV-B 1 N-terminal" evidence="4">
    <location>
        <begin position="42"/>
        <end position="269"/>
    </location>
</feature>
<feature type="domain" description="DWD hypersensitive to UV-B 1 N-terminal" evidence="4">
    <location>
        <begin position="308"/>
        <end position="383"/>
    </location>
</feature>
<dbReference type="Pfam" id="PF20919">
    <property type="entry name" value="DHU1_N"/>
    <property type="match status" value="2"/>
</dbReference>
<dbReference type="InterPro" id="IPR046377">
    <property type="entry name" value="DHU1"/>
</dbReference>
<dbReference type="Proteomes" id="UP000826656">
    <property type="component" value="Unassembled WGS sequence"/>
</dbReference>
<name>A0ABQ7VTS1_SOLTU</name>
<dbReference type="PROSITE" id="PS00678">
    <property type="entry name" value="WD_REPEATS_1"/>
    <property type="match status" value="1"/>
</dbReference>
<organism evidence="5 6">
    <name type="scientific">Solanum tuberosum</name>
    <name type="common">Potato</name>
    <dbReference type="NCBI Taxonomy" id="4113"/>
    <lineage>
        <taxon>Eukaryota</taxon>
        <taxon>Viridiplantae</taxon>
        <taxon>Streptophyta</taxon>
        <taxon>Embryophyta</taxon>
        <taxon>Tracheophyta</taxon>
        <taxon>Spermatophyta</taxon>
        <taxon>Magnoliopsida</taxon>
        <taxon>eudicotyledons</taxon>
        <taxon>Gunneridae</taxon>
        <taxon>Pentapetalae</taxon>
        <taxon>asterids</taxon>
        <taxon>lamiids</taxon>
        <taxon>Solanales</taxon>
        <taxon>Solanaceae</taxon>
        <taxon>Solanoideae</taxon>
        <taxon>Solaneae</taxon>
        <taxon>Solanum</taxon>
    </lineage>
</organism>
<dbReference type="SMART" id="SM00320">
    <property type="entry name" value="WD40"/>
    <property type="match status" value="4"/>
</dbReference>
<evidence type="ECO:0000259" key="4">
    <source>
        <dbReference type="Pfam" id="PF20919"/>
    </source>
</evidence>
<dbReference type="EMBL" id="JAIVGD010000011">
    <property type="protein sequence ID" value="KAH0771911.1"/>
    <property type="molecule type" value="Genomic_DNA"/>
</dbReference>
<dbReference type="SUPFAM" id="SSF52058">
    <property type="entry name" value="L domain-like"/>
    <property type="match status" value="1"/>
</dbReference>
<dbReference type="Gene3D" id="3.80.10.10">
    <property type="entry name" value="Ribonuclease Inhibitor"/>
    <property type="match status" value="2"/>
</dbReference>
<keyword evidence="6" id="KW-1185">Reference proteome</keyword>
<dbReference type="Pfam" id="PF00400">
    <property type="entry name" value="WD40"/>
    <property type="match status" value="1"/>
</dbReference>
<dbReference type="InterPro" id="IPR032675">
    <property type="entry name" value="LRR_dom_sf"/>
</dbReference>
<dbReference type="PROSITE" id="PS50082">
    <property type="entry name" value="WD_REPEATS_2"/>
    <property type="match status" value="1"/>
</dbReference>
<dbReference type="InterPro" id="IPR048514">
    <property type="entry name" value="DHU1_N"/>
</dbReference>
<dbReference type="PANTHER" id="PTHR47201">
    <property type="entry name" value="BNAC09G30780D PROTEIN"/>
    <property type="match status" value="1"/>
</dbReference>
<evidence type="ECO:0000313" key="5">
    <source>
        <dbReference type="EMBL" id="KAH0771911.1"/>
    </source>
</evidence>
<dbReference type="InterPro" id="IPR015943">
    <property type="entry name" value="WD40/YVTN_repeat-like_dom_sf"/>
</dbReference>
<evidence type="ECO:0000256" key="3">
    <source>
        <dbReference type="PROSITE-ProRule" id="PRU00221"/>
    </source>
</evidence>
<sequence length="806" mass="91034">MYINWILLWVSFLLSEMEKKIRSNATLKPVTLLIKSLFIFVTRYLNSCKLYEVLPNTAVLSQLYKASMQGKVQKRSTLVVPLDELEDDDMLPLVDILLNVHLFNVDAVDILSTSKSVVNQESVVSLMRAVNSTLRIVDLQDTLFRKDILWDLFQGGLNCQLLKLRFTEIQKLNMIGSFMQLHTLNLDFCSSLTSLEKDCFTCMPKLMRLSMCGTRIADLWTTREALSRLHSLTELRFQNCICCKDTGPCLASSNGADSPASVGKLFINQDSLNDSADRVSNHCEGILSSDPSFVALSGRADFQLEVSFGDLHVKGRDDCPEYINLKLRDTSVVSKMYLTCHPSPICYEKRYREYLIASLPHLRVLDNFPVKKLDREMANTVFSQYYEYLPYKRRQKENVASVLHMRETGRGNAYHNKYSRIKEAVSCRKSPHFYSRSLCAAKLGSSASPSLHTMSNISNNIKEGSESLRPRQFEYHPTNPSLMAFGTLDGEVVVVNHDAGNIFSYIPLFGVTNSILGLCWLNKNPSKLLAGSDSGSLRLYDINDTLQKAKGSCSSSSPVVFDKFEHLTSLHVNSTDDQFLTSGYSKKVAIYDICSGKRLHLFSDMHQEPINVAKFAHHSPNLLVTSSFDRDVKLWDLRQTPNQPCYTTSSSRGNVMVCFSPDDLYLLVSAVDNEVKQLLSVDGRLQTDFGIASTGSAHNYTRSYYMNGRDYVISGSSDESIVRICCAQTGRRLRDYYLEDCTWESPILVQSLRSDPFRHFHMAVLASYVRPSSKRDIIKVNLLETGQYGDEDSKREDFSSSYVHGG</sequence>
<dbReference type="Gene3D" id="2.130.10.10">
    <property type="entry name" value="YVTN repeat-like/Quinoprotein amine dehydrogenase"/>
    <property type="match status" value="1"/>
</dbReference>
<gene>
    <name evidence="5" type="ORF">KY290_015892</name>
</gene>
<proteinExistence type="predicted"/>
<dbReference type="InterPro" id="IPR036322">
    <property type="entry name" value="WD40_repeat_dom_sf"/>
</dbReference>
<protein>
    <recommendedName>
        <fullName evidence="4">DWD hypersensitive to UV-B 1 N-terminal domain-containing protein</fullName>
    </recommendedName>
</protein>
<dbReference type="InterPro" id="IPR019775">
    <property type="entry name" value="WD40_repeat_CS"/>
</dbReference>
<keyword evidence="1 3" id="KW-0853">WD repeat</keyword>
<keyword evidence="2" id="KW-0677">Repeat</keyword>
<evidence type="ECO:0000256" key="1">
    <source>
        <dbReference type="ARBA" id="ARBA00022574"/>
    </source>
</evidence>
<dbReference type="SUPFAM" id="SSF50978">
    <property type="entry name" value="WD40 repeat-like"/>
    <property type="match status" value="1"/>
</dbReference>
<evidence type="ECO:0000256" key="2">
    <source>
        <dbReference type="ARBA" id="ARBA00022737"/>
    </source>
</evidence>
<dbReference type="PROSITE" id="PS50294">
    <property type="entry name" value="WD_REPEATS_REGION"/>
    <property type="match status" value="1"/>
</dbReference>
<dbReference type="PANTHER" id="PTHR47201:SF3">
    <property type="entry name" value="U2A'_PHOSPHOPROTEIN 32 FAMILY A C-TERMINAL DOMAIN-CONTAINING PROTEIN"/>
    <property type="match status" value="1"/>
</dbReference>